<sequence length="1639" mass="185743">MKRFCLFLIVFASLFQIVEAQRRSFSDDQNIFFNQVMSRLRGLGTEPANKVAFDFNNAWQGKFTTAHKEQIHRIARLMDQEDFWFHPHYWYYFSYLAFAMEQADLSRDQLSEVLDMNEQMVQALSREEYTNYLLGLNMFMARRIIARSKNLFAYTDGGSFEFKLLDEYAAPAEEAQQDILQPEPIIEEPVVDQQADPVEQDDPWAQDQNDPWSNDPWANDPWGDQQDTWSTQQDSWDDDQQSYDDNWVETEDVWGYDDQGRMYEEKAERQYVETIAQDYVGGLKAKYIHPTLEGPAIQLENNSMMIITPYDSFKIKETDGTVLLKNRMYAGDNAVINWPADNSLAKGAVVNLEKFYLRTDRSDFWSPYAKMTFPKLFDGTVEGAFEYKSVRRKNNTLSSYPRFTSNYSDIAVNIPGRNIRYRGGIQIQGNAFYGTSVSRKPGTLTLLDGRGNKAVLRSVKFEFHQDSSIYAKAASVSLIHGADSLHHPSVELYYYGKTNKLALIRTKAFDVTPFYSSFFEMNINAEIVEWDMDTDSVELSILNGKDLIPVVLESKDFFSQVRFSKLGSGFAFHPVNTSVYYANKFGTREFADQEIADYFKVGIKQVKGAMKVLEKYGFAYYNRETGLVQLKDKAFLYYDASGQKVDYDNLLIPSHAPDKPNVIWDLTDEEMLVNGVDRYYFTTDFQVYAEPDSGRVTLKQGRNIEMNGMVNAGDFQYKGKDFQFDYDGFLIHMDSIDSIRIQIATPDSLVAEGAPSKSPLKNHLNRTSGTLYLDYPDNKSGIRPSANYPDFLSQSDAVVYFNGQEVLNGAYDESVKFIVPPFESDSLSSEDAVSFDGIFNSGGIFPTFEETLKLQPDQSLGFTHQIPPEGYNLYGTAAKTYEKIRLSNQGIRGGGKIDFITSTIYSDDFVYYPDSVAAYGRGGVIGPGDVNGASYPEAVLGPYRMHWEPRIDSMYLTNLRDPFKFYNATAELDGAVNITSKGVYGSGTMFTRGSRALSDNLTFKQFSYSARHAEFEVLSDNPDKPAMAGDDISLNFDLKNGTALIRPEKAGVAAISFPYAQMNTSITNAVWDLEDSVVTMTKPANVPISSSYFYTTREDLDSLAFNAEKAVYDFNTRELNVQGIPFIKVADAKIIPEGNHTTILENSELQPFNNAEIIIDTVNEYHYLYNGEIKILSRNEFVGTAMYRLITGNDTFAIKFDRFVLEEVFDEEGNSETMTISGGEVLAKDNLIIAPGFYYKGQAKMYAQREALELDGAVKLMKENAAYDSWVLYQRTGEEPTVQIDFENAYFSDESPVVAGLHYDLRGSIYTTFVEQRQNETDEDFFFPKGVLEFDTASNSYRIENPAKTLGESYQGYTMIYNDDTKNVIFEGPVNFFSQYAQDVTLEASVLGTGNMEENAYNIDALLAMDFKGSEAFMDLMAADLTDIVERLGPPLANDISSIELLYKLANFISDKIARDYEKASLKDYKPMYATSEALEKSLVVSGVKMKWSQPHKSWYNTTKLAISNIYETDVNAKLDGFIEIKKDDTGADVLNLFIQAAPGTWYYISYAANNLMMYSSNSAFNDQVGANSNYGKARPDELVLVLGDENETLSFINEFRETYFGITEPYDLVYPEDISLDDENFDTIEEDQDDGFGF</sequence>
<evidence type="ECO:0000256" key="1">
    <source>
        <dbReference type="SAM" id="MobiDB-lite"/>
    </source>
</evidence>
<dbReference type="OrthoDB" id="1465441at2"/>
<name>A0A3D9L2H7_MARFU</name>
<proteinExistence type="predicted"/>
<dbReference type="Proteomes" id="UP000256779">
    <property type="component" value="Unassembled WGS sequence"/>
</dbReference>
<comment type="caution">
    <text evidence="3">The sequence shown here is derived from an EMBL/GenBank/DDBJ whole genome shotgun (WGS) entry which is preliminary data.</text>
</comment>
<gene>
    <name evidence="3" type="ORF">C7460_109133</name>
</gene>
<dbReference type="EMBL" id="QREG01000009">
    <property type="protein sequence ID" value="RED98941.1"/>
    <property type="molecule type" value="Genomic_DNA"/>
</dbReference>
<feature type="region of interest" description="Disordered" evidence="1">
    <location>
        <begin position="192"/>
        <end position="242"/>
    </location>
</feature>
<evidence type="ECO:0000313" key="3">
    <source>
        <dbReference type="EMBL" id="RED98941.1"/>
    </source>
</evidence>
<organism evidence="3 4">
    <name type="scientific">Marinoscillum furvescens DSM 4134</name>
    <dbReference type="NCBI Taxonomy" id="1122208"/>
    <lineage>
        <taxon>Bacteria</taxon>
        <taxon>Pseudomonadati</taxon>
        <taxon>Bacteroidota</taxon>
        <taxon>Cytophagia</taxon>
        <taxon>Cytophagales</taxon>
        <taxon>Reichenbachiellaceae</taxon>
        <taxon>Marinoscillum</taxon>
    </lineage>
</organism>
<keyword evidence="4" id="KW-1185">Reference proteome</keyword>
<protein>
    <submittedName>
        <fullName evidence="3">Uncharacterized protein</fullName>
    </submittedName>
</protein>
<feature type="chain" id="PRO_5017627808" evidence="2">
    <location>
        <begin position="21"/>
        <end position="1639"/>
    </location>
</feature>
<dbReference type="RefSeq" id="WP_115868243.1">
    <property type="nucleotide sequence ID" value="NZ_QREG01000009.1"/>
</dbReference>
<accession>A0A3D9L2H7</accession>
<feature type="compositionally biased region" description="Low complexity" evidence="1">
    <location>
        <begin position="224"/>
        <end position="234"/>
    </location>
</feature>
<reference evidence="3 4" key="1">
    <citation type="submission" date="2018-07" db="EMBL/GenBank/DDBJ databases">
        <title>Genomic Encyclopedia of Type Strains, Phase IV (KMG-IV): sequencing the most valuable type-strain genomes for metagenomic binning, comparative biology and taxonomic classification.</title>
        <authorList>
            <person name="Goeker M."/>
        </authorList>
    </citation>
    <scope>NUCLEOTIDE SEQUENCE [LARGE SCALE GENOMIC DNA]</scope>
    <source>
        <strain evidence="3 4">DSM 4134</strain>
    </source>
</reference>
<feature type="signal peptide" evidence="2">
    <location>
        <begin position="1"/>
        <end position="20"/>
    </location>
</feature>
<evidence type="ECO:0000256" key="2">
    <source>
        <dbReference type="SAM" id="SignalP"/>
    </source>
</evidence>
<keyword evidence="2" id="KW-0732">Signal</keyword>
<evidence type="ECO:0000313" key="4">
    <source>
        <dbReference type="Proteomes" id="UP000256779"/>
    </source>
</evidence>